<gene>
    <name evidence="1" type="ORF">SMRZ_LOCUS23296</name>
</gene>
<reference evidence="1 2" key="1">
    <citation type="submission" date="2018-11" db="EMBL/GenBank/DDBJ databases">
        <authorList>
            <consortium name="Pathogen Informatics"/>
        </authorList>
    </citation>
    <scope>NUCLEOTIDE SEQUENCE [LARGE SCALE GENOMIC DNA]</scope>
    <source>
        <strain evidence="1 2">Zambia</strain>
    </source>
</reference>
<sequence>MNLVFYGKLKIIHCPHYELQHVSILIFKEQFFPIQKNYLLQCEGLAIHPFLLALPVTVATSYSFALPAATPPNTIVFAKGRVRVKHMVCLAFRY</sequence>
<proteinExistence type="predicted"/>
<dbReference type="AlphaFoldDB" id="A0A3P8HJY1"/>
<organism evidence="1 2">
    <name type="scientific">Schistosoma margrebowiei</name>
    <dbReference type="NCBI Taxonomy" id="48269"/>
    <lineage>
        <taxon>Eukaryota</taxon>
        <taxon>Metazoa</taxon>
        <taxon>Spiralia</taxon>
        <taxon>Lophotrochozoa</taxon>
        <taxon>Platyhelminthes</taxon>
        <taxon>Trematoda</taxon>
        <taxon>Digenea</taxon>
        <taxon>Strigeidida</taxon>
        <taxon>Schistosomatoidea</taxon>
        <taxon>Schistosomatidae</taxon>
        <taxon>Schistosoma</taxon>
    </lineage>
</organism>
<accession>A0A3P8HJY1</accession>
<dbReference type="Proteomes" id="UP000277204">
    <property type="component" value="Unassembled WGS sequence"/>
</dbReference>
<evidence type="ECO:0000313" key="1">
    <source>
        <dbReference type="EMBL" id="VDP46633.1"/>
    </source>
</evidence>
<dbReference type="EMBL" id="UZAI01019625">
    <property type="protein sequence ID" value="VDP46633.1"/>
    <property type="molecule type" value="Genomic_DNA"/>
</dbReference>
<name>A0A3P8HJY1_9TREM</name>
<evidence type="ECO:0000313" key="2">
    <source>
        <dbReference type="Proteomes" id="UP000277204"/>
    </source>
</evidence>
<keyword evidence="2" id="KW-1185">Reference proteome</keyword>
<protein>
    <submittedName>
        <fullName evidence="1">Uncharacterized protein</fullName>
    </submittedName>
</protein>